<dbReference type="SUPFAM" id="SSF53335">
    <property type="entry name" value="S-adenosyl-L-methionine-dependent methyltransferases"/>
    <property type="match status" value="1"/>
</dbReference>
<comment type="similarity">
    <text evidence="1">Belongs to the MT-A70-like family.</text>
</comment>
<evidence type="ECO:0000313" key="4">
    <source>
        <dbReference type="Proteomes" id="UP001634394"/>
    </source>
</evidence>
<organism evidence="3 4">
    <name type="scientific">Sinanodonta woodiana</name>
    <name type="common">Chinese pond mussel</name>
    <name type="synonym">Anodonta woodiana</name>
    <dbReference type="NCBI Taxonomy" id="1069815"/>
    <lineage>
        <taxon>Eukaryota</taxon>
        <taxon>Metazoa</taxon>
        <taxon>Spiralia</taxon>
        <taxon>Lophotrochozoa</taxon>
        <taxon>Mollusca</taxon>
        <taxon>Bivalvia</taxon>
        <taxon>Autobranchia</taxon>
        <taxon>Heteroconchia</taxon>
        <taxon>Palaeoheterodonta</taxon>
        <taxon>Unionida</taxon>
        <taxon>Unionoidea</taxon>
        <taxon>Unionidae</taxon>
        <taxon>Unioninae</taxon>
        <taxon>Sinanodonta</taxon>
    </lineage>
</organism>
<dbReference type="PANTHER" id="PTHR12829:SF4">
    <property type="entry name" value="N(6)-ADENINE-SPECIFIC METHYLTRANSFERASE METTL4"/>
    <property type="match status" value="1"/>
</dbReference>
<sequence>MAVLVQCPEGWIIDHLKATERAYANTLATTGSPFQKYPDLTSSKETTHTKDKDPFMNRKENDNHSIITAKTGASVSFANDGFDMCHTQNFQKLIKEDDGLESRTLDSTSHAIASTQDVTFKMLEHSRKSDCCVMQGTNISFRLKKDLFAIDSPFIMDSQCHKQAPVIDQTSDTKSKRKRKRKRKEPLNLGEITALERHEKIKSKMYQAYQHLLKESESCSYFGKSQPREQAFGISNVTDNNRRARTVAEADGPGSLLATLCVASPIPDDHHTYSAMTQTYGVVESTIINEVQHIKSSTGILVDLLGHQFLMPPNSRFLMSDLSDIRKLIPVGKFDLIVMDPPWENKSVKRKKKYCSLTNEDLIHLPISSLANEGCLVVMWVTNKQMHMKHIRDQLFPAWSVKWMAEWYWLKVTRSGEMVYDFDSSHKKPYETLVLGRYHQNAESLVTTRLTEPDDGKVIISVPCSIHSKKPPLDEVLRQYIPESGCCLELFARNLWPGWTSWGNEVLLHQHTDFYEQYCHEKEEEHRSEQCTTSE</sequence>
<evidence type="ECO:0000313" key="3">
    <source>
        <dbReference type="EMBL" id="KAL3869697.1"/>
    </source>
</evidence>
<keyword evidence="4" id="KW-1185">Reference proteome</keyword>
<evidence type="ECO:0008006" key="5">
    <source>
        <dbReference type="Google" id="ProtNLM"/>
    </source>
</evidence>
<feature type="region of interest" description="Disordered" evidence="2">
    <location>
        <begin position="165"/>
        <end position="186"/>
    </location>
</feature>
<dbReference type="Pfam" id="PF05063">
    <property type="entry name" value="MT-A70"/>
    <property type="match status" value="1"/>
</dbReference>
<dbReference type="InterPro" id="IPR007757">
    <property type="entry name" value="MT-A70-like"/>
</dbReference>
<evidence type="ECO:0000256" key="1">
    <source>
        <dbReference type="PROSITE-ProRule" id="PRU00489"/>
    </source>
</evidence>
<feature type="compositionally biased region" description="Basic residues" evidence="2">
    <location>
        <begin position="175"/>
        <end position="184"/>
    </location>
</feature>
<feature type="compositionally biased region" description="Basic and acidic residues" evidence="2">
    <location>
        <begin position="45"/>
        <end position="59"/>
    </location>
</feature>
<dbReference type="Proteomes" id="UP001634394">
    <property type="component" value="Unassembled WGS sequence"/>
</dbReference>
<dbReference type="EMBL" id="JBJQND010000008">
    <property type="protein sequence ID" value="KAL3869697.1"/>
    <property type="molecule type" value="Genomic_DNA"/>
</dbReference>
<accession>A0ABD3W740</accession>
<dbReference type="InterPro" id="IPR029063">
    <property type="entry name" value="SAM-dependent_MTases_sf"/>
</dbReference>
<dbReference type="AlphaFoldDB" id="A0ABD3W740"/>
<proteinExistence type="inferred from homology"/>
<dbReference type="PROSITE" id="PS00092">
    <property type="entry name" value="N6_MTASE"/>
    <property type="match status" value="1"/>
</dbReference>
<reference evidence="3 4" key="1">
    <citation type="submission" date="2024-11" db="EMBL/GenBank/DDBJ databases">
        <title>Chromosome-level genome assembly of the freshwater bivalve Anodonta woodiana.</title>
        <authorList>
            <person name="Chen X."/>
        </authorList>
    </citation>
    <scope>NUCLEOTIDE SEQUENCE [LARGE SCALE GENOMIC DNA]</scope>
    <source>
        <strain evidence="3">MN2024</strain>
        <tissue evidence="3">Gills</tissue>
    </source>
</reference>
<dbReference type="InterPro" id="IPR002052">
    <property type="entry name" value="DNA_methylase_N6_adenine_CS"/>
</dbReference>
<name>A0ABD3W740_SINWO</name>
<evidence type="ECO:0000256" key="2">
    <source>
        <dbReference type="SAM" id="MobiDB-lite"/>
    </source>
</evidence>
<dbReference type="PANTHER" id="PTHR12829">
    <property type="entry name" value="N6-ADENOSINE-METHYLTRANSFERASE"/>
    <property type="match status" value="1"/>
</dbReference>
<feature type="region of interest" description="Disordered" evidence="2">
    <location>
        <begin position="36"/>
        <end position="59"/>
    </location>
</feature>
<protein>
    <recommendedName>
        <fullName evidence="5">Methyltransferase-like protein 4</fullName>
    </recommendedName>
</protein>
<comment type="caution">
    <text evidence="3">The sequence shown here is derived from an EMBL/GenBank/DDBJ whole genome shotgun (WGS) entry which is preliminary data.</text>
</comment>
<gene>
    <name evidence="3" type="ORF">ACJMK2_042349</name>
</gene>
<dbReference type="PROSITE" id="PS51143">
    <property type="entry name" value="MT_A70"/>
    <property type="match status" value="1"/>
</dbReference>